<dbReference type="AlphaFoldDB" id="E3REM4"/>
<sequence length="63" mass="6811">YSRPMGGALLDDGGRPHEYRHGRVDVLHYRGVVPAVFFVDGEVWGGYGGVEADEKVEEGHGVG</sequence>
<keyword evidence="2" id="KW-1185">Reference proteome</keyword>
<dbReference type="HOGENOM" id="CLU_2892200_0_0_1"/>
<feature type="non-terminal residue" evidence="1">
    <location>
        <position position="1"/>
    </location>
</feature>
<organism evidence="2">
    <name type="scientific">Pyrenophora teres f. teres (strain 0-1)</name>
    <name type="common">Barley net blotch fungus</name>
    <name type="synonym">Drechslera teres f. teres</name>
    <dbReference type="NCBI Taxonomy" id="861557"/>
    <lineage>
        <taxon>Eukaryota</taxon>
        <taxon>Fungi</taxon>
        <taxon>Dikarya</taxon>
        <taxon>Ascomycota</taxon>
        <taxon>Pezizomycotina</taxon>
        <taxon>Dothideomycetes</taxon>
        <taxon>Pleosporomycetidae</taxon>
        <taxon>Pleosporales</taxon>
        <taxon>Pleosporineae</taxon>
        <taxon>Pleosporaceae</taxon>
        <taxon>Pyrenophora</taxon>
    </lineage>
</organism>
<reference evidence="1 2" key="1">
    <citation type="journal article" date="2010" name="Genome Biol.">
        <title>A first genome assembly of the barley fungal pathogen Pyrenophora teres f. teres.</title>
        <authorList>
            <person name="Ellwood S.R."/>
            <person name="Liu Z."/>
            <person name="Syme R.A."/>
            <person name="Lai Z."/>
            <person name="Hane J.K."/>
            <person name="Keiper F."/>
            <person name="Moffat C.S."/>
            <person name="Oliver R.P."/>
            <person name="Friesen T.L."/>
        </authorList>
    </citation>
    <scope>NUCLEOTIDE SEQUENCE [LARGE SCALE GENOMIC DNA]</scope>
    <source>
        <strain evidence="1 2">0-1</strain>
    </source>
</reference>
<gene>
    <name evidence="1" type="ORF">PTT_04783</name>
</gene>
<dbReference type="Proteomes" id="UP000001067">
    <property type="component" value="Unassembled WGS sequence"/>
</dbReference>
<protein>
    <submittedName>
        <fullName evidence="1">Uncharacterized protein</fullName>
    </submittedName>
</protein>
<accession>E3REM4</accession>
<evidence type="ECO:0000313" key="1">
    <source>
        <dbReference type="EMBL" id="EFQ95825.1"/>
    </source>
</evidence>
<evidence type="ECO:0000313" key="2">
    <source>
        <dbReference type="Proteomes" id="UP000001067"/>
    </source>
</evidence>
<proteinExistence type="predicted"/>
<dbReference type="KEGG" id="pte:PTT_04783"/>
<dbReference type="EMBL" id="GL532491">
    <property type="protein sequence ID" value="EFQ95825.1"/>
    <property type="molecule type" value="Genomic_DNA"/>
</dbReference>
<name>E3REM4_PYRTT</name>